<proteinExistence type="predicted"/>
<dbReference type="AlphaFoldDB" id="A0A310S463"/>
<dbReference type="EMBL" id="KQ782101">
    <property type="protein sequence ID" value="OAD51892.1"/>
    <property type="molecule type" value="Genomic_DNA"/>
</dbReference>
<organism evidence="1 2">
    <name type="scientific">Eufriesea mexicana</name>
    <dbReference type="NCBI Taxonomy" id="516756"/>
    <lineage>
        <taxon>Eukaryota</taxon>
        <taxon>Metazoa</taxon>
        <taxon>Ecdysozoa</taxon>
        <taxon>Arthropoda</taxon>
        <taxon>Hexapoda</taxon>
        <taxon>Insecta</taxon>
        <taxon>Pterygota</taxon>
        <taxon>Neoptera</taxon>
        <taxon>Endopterygota</taxon>
        <taxon>Hymenoptera</taxon>
        <taxon>Apocrita</taxon>
        <taxon>Aculeata</taxon>
        <taxon>Apoidea</taxon>
        <taxon>Anthophila</taxon>
        <taxon>Apidae</taxon>
        <taxon>Eufriesea</taxon>
    </lineage>
</organism>
<reference evidence="1 2" key="1">
    <citation type="submission" date="2015-07" db="EMBL/GenBank/DDBJ databases">
        <title>The genome of Eufriesea mexicana.</title>
        <authorList>
            <person name="Pan H."/>
            <person name="Kapheim K."/>
        </authorList>
    </citation>
    <scope>NUCLEOTIDE SEQUENCE [LARGE SCALE GENOMIC DNA]</scope>
    <source>
        <strain evidence="1">0111107269</strain>
        <tissue evidence="1">Whole body</tissue>
    </source>
</reference>
<sequence length="53" mass="6337">MNWQPNVGHMFECGKQNSRKKLEVSVHERIKMDIIFENLQWSSRYGLKVCIDI</sequence>
<evidence type="ECO:0000313" key="1">
    <source>
        <dbReference type="EMBL" id="OAD51892.1"/>
    </source>
</evidence>
<keyword evidence="2" id="KW-1185">Reference proteome</keyword>
<name>A0A310S463_9HYME</name>
<accession>A0A310S463</accession>
<evidence type="ECO:0000313" key="2">
    <source>
        <dbReference type="Proteomes" id="UP000250275"/>
    </source>
</evidence>
<gene>
    <name evidence="1" type="ORF">WN48_04063</name>
</gene>
<dbReference type="Proteomes" id="UP000250275">
    <property type="component" value="Unassembled WGS sequence"/>
</dbReference>
<protein>
    <submittedName>
        <fullName evidence="1">Uncharacterized protein</fullName>
    </submittedName>
</protein>